<dbReference type="Pfam" id="PF00400">
    <property type="entry name" value="WD40"/>
    <property type="match status" value="1"/>
</dbReference>
<dbReference type="InterPro" id="IPR036322">
    <property type="entry name" value="WD40_repeat_dom_sf"/>
</dbReference>
<dbReference type="GO" id="GO:0045717">
    <property type="term" value="P:negative regulation of fatty acid biosynthetic process"/>
    <property type="evidence" value="ECO:0007669"/>
    <property type="project" value="TreeGrafter"/>
</dbReference>
<reference evidence="5 6" key="1">
    <citation type="submission" date="2012-04" db="EMBL/GenBank/DDBJ databases">
        <title>The Genome Sequence of Saprolegnia declina VS20.</title>
        <authorList>
            <consortium name="The Broad Institute Genome Sequencing Platform"/>
            <person name="Russ C."/>
            <person name="Nusbaum C."/>
            <person name="Tyler B."/>
            <person name="van West P."/>
            <person name="Dieguez-Uribeondo J."/>
            <person name="de Bruijn I."/>
            <person name="Tripathy S."/>
            <person name="Jiang R."/>
            <person name="Young S.K."/>
            <person name="Zeng Q."/>
            <person name="Gargeya S."/>
            <person name="Fitzgerald M."/>
            <person name="Haas B."/>
            <person name="Abouelleil A."/>
            <person name="Alvarado L."/>
            <person name="Arachchi H.M."/>
            <person name="Berlin A."/>
            <person name="Chapman S.B."/>
            <person name="Goldberg J."/>
            <person name="Griggs A."/>
            <person name="Gujja S."/>
            <person name="Hansen M."/>
            <person name="Howarth C."/>
            <person name="Imamovic A."/>
            <person name="Larimer J."/>
            <person name="McCowen C."/>
            <person name="Montmayeur A."/>
            <person name="Murphy C."/>
            <person name="Neiman D."/>
            <person name="Pearson M."/>
            <person name="Priest M."/>
            <person name="Roberts A."/>
            <person name="Saif S."/>
            <person name="Shea T."/>
            <person name="Sisk P."/>
            <person name="Sykes S."/>
            <person name="Wortman J."/>
            <person name="Nusbaum C."/>
            <person name="Birren B."/>
        </authorList>
    </citation>
    <scope>NUCLEOTIDE SEQUENCE [LARGE SCALE GENOMIC DNA]</scope>
    <source>
        <strain evidence="5 6">VS20</strain>
    </source>
</reference>
<dbReference type="VEuPathDB" id="FungiDB:SDRG_03095"/>
<evidence type="ECO:0000256" key="1">
    <source>
        <dbReference type="ARBA" id="ARBA00022574"/>
    </source>
</evidence>
<dbReference type="PANTHER" id="PTHR15574:SF40">
    <property type="entry name" value="WD AND TETRATRICOPEPTIDE REPEATS PROTEIN 1"/>
    <property type="match status" value="1"/>
</dbReference>
<keyword evidence="2" id="KW-0677">Repeat</keyword>
<dbReference type="PANTHER" id="PTHR15574">
    <property type="entry name" value="WD REPEAT DOMAIN-CONTAINING FAMILY"/>
    <property type="match status" value="1"/>
</dbReference>
<sequence length="718" mass="79876">MTNIESVLQARERQQLRPRRLSTPVAYTNELLGGFAPHVTSPMRHLQSHAALVKRLVCDSALDGHSGCVNRLSWNRDGSLLASGSDDTNVVLWDFHRRKARHTIATGHSMNIFGVCFVPGTNDHVVASAGMDCEVRLHHAPFRPQGSELLASHRGRVKDLAASHLVPHVFWSGGEDGVVRQFDIRALGNRDDARNTLINLGRPRLDARRLRVMGLSVHPTDATKMAIACGDHYIRIFDQRMLRMNDEHASQPLQLLTPPHLHFDADLDSLTRYHIREAHGTSVQYSPDGNQILANYHNDHIYLFDVNERTAFEPLEPVWTHGMHLDAWAYDKPAPSEPLNDLLDLAEKCIEWSKPSAALEILRALRPPSWQDDTIVLRLWTTLARAYIGRAWRGDGFLALQYVLRCLQRTPTPTDDLRLIYIQALSASGRQRASRREAQRLLHIAPSLAEKLAPFLLKRRRPSVESSLADEDDEDDEDDDDDDDEDDDEDDDDQGDSDDQNDDEDDEDVDAETGSMDESDATEGGSSSSAPSSVRLSIESADGGAAPIDWGNCHLADATDVALHVLRRYIGYCNLHTDIKEATFFGDEHIVAGSDDGYAYIWDRATGCLANALKADEDIVNCVQGHPLQPVLATSGIENVVRLWSPVADVDVSATEDELDALVAANQQQMQQEATFHERHRHAARVTRIMENPNLLRMLLTGQPTEGASGAIPQCAQS</sequence>
<dbReference type="eggNOG" id="KOG1310">
    <property type="taxonomic scope" value="Eukaryota"/>
</dbReference>
<dbReference type="InterPro" id="IPR016024">
    <property type="entry name" value="ARM-type_fold"/>
</dbReference>
<accession>T0QYA3</accession>
<name>T0QYA3_SAPDV</name>
<dbReference type="SUPFAM" id="SSF50978">
    <property type="entry name" value="WD40 repeat-like"/>
    <property type="match status" value="1"/>
</dbReference>
<dbReference type="RefSeq" id="XP_008606938.1">
    <property type="nucleotide sequence ID" value="XM_008608716.1"/>
</dbReference>
<dbReference type="OMA" id="YKQRYVG"/>
<evidence type="ECO:0000256" key="4">
    <source>
        <dbReference type="SAM" id="MobiDB-lite"/>
    </source>
</evidence>
<dbReference type="GeneID" id="19943822"/>
<dbReference type="OrthoDB" id="4869960at2759"/>
<dbReference type="SMART" id="SM00320">
    <property type="entry name" value="WD40"/>
    <property type="match status" value="7"/>
</dbReference>
<evidence type="ECO:0000256" key="2">
    <source>
        <dbReference type="ARBA" id="ARBA00022737"/>
    </source>
</evidence>
<evidence type="ECO:0000313" key="6">
    <source>
        <dbReference type="Proteomes" id="UP000030762"/>
    </source>
</evidence>
<feature type="region of interest" description="Disordered" evidence="4">
    <location>
        <begin position="463"/>
        <end position="537"/>
    </location>
</feature>
<evidence type="ECO:0000256" key="3">
    <source>
        <dbReference type="PROSITE-ProRule" id="PRU00221"/>
    </source>
</evidence>
<keyword evidence="1 3" id="KW-0853">WD repeat</keyword>
<feature type="compositionally biased region" description="Low complexity" evidence="4">
    <location>
        <begin position="526"/>
        <end position="537"/>
    </location>
</feature>
<dbReference type="InterPro" id="IPR015943">
    <property type="entry name" value="WD40/YVTN_repeat-like_dom_sf"/>
</dbReference>
<dbReference type="InterPro" id="IPR045151">
    <property type="entry name" value="DCAF8"/>
</dbReference>
<dbReference type="PROSITE" id="PS50082">
    <property type="entry name" value="WD_REPEATS_2"/>
    <property type="match status" value="1"/>
</dbReference>
<protein>
    <recommendedName>
        <fullName evidence="7">Anaphase-promoting complex subunit 4 WD40 domain-containing protein</fullName>
    </recommendedName>
</protein>
<dbReference type="PROSITE" id="PS50294">
    <property type="entry name" value="WD_REPEATS_REGION"/>
    <property type="match status" value="1"/>
</dbReference>
<feature type="compositionally biased region" description="Acidic residues" evidence="4">
    <location>
        <begin position="468"/>
        <end position="521"/>
    </location>
</feature>
<dbReference type="AlphaFoldDB" id="T0QYA3"/>
<evidence type="ECO:0008006" key="7">
    <source>
        <dbReference type="Google" id="ProtNLM"/>
    </source>
</evidence>
<dbReference type="SUPFAM" id="SSF48371">
    <property type="entry name" value="ARM repeat"/>
    <property type="match status" value="1"/>
</dbReference>
<dbReference type="InterPro" id="IPR001680">
    <property type="entry name" value="WD40_rpt"/>
</dbReference>
<dbReference type="EMBL" id="JH767138">
    <property type="protein sequence ID" value="EQC39666.1"/>
    <property type="molecule type" value="Genomic_DNA"/>
</dbReference>
<evidence type="ECO:0000313" key="5">
    <source>
        <dbReference type="EMBL" id="EQC39666.1"/>
    </source>
</evidence>
<proteinExistence type="predicted"/>
<keyword evidence="6" id="KW-1185">Reference proteome</keyword>
<dbReference type="InParanoid" id="T0QYA3"/>
<gene>
    <name evidence="5" type="ORF">SDRG_03095</name>
</gene>
<dbReference type="GO" id="GO:0005737">
    <property type="term" value="C:cytoplasm"/>
    <property type="evidence" value="ECO:0007669"/>
    <property type="project" value="TreeGrafter"/>
</dbReference>
<dbReference type="GO" id="GO:0080008">
    <property type="term" value="C:Cul4-RING E3 ubiquitin ligase complex"/>
    <property type="evidence" value="ECO:0007669"/>
    <property type="project" value="TreeGrafter"/>
</dbReference>
<dbReference type="Proteomes" id="UP000030762">
    <property type="component" value="Unassembled WGS sequence"/>
</dbReference>
<organism evidence="5 6">
    <name type="scientific">Saprolegnia diclina (strain VS20)</name>
    <dbReference type="NCBI Taxonomy" id="1156394"/>
    <lineage>
        <taxon>Eukaryota</taxon>
        <taxon>Sar</taxon>
        <taxon>Stramenopiles</taxon>
        <taxon>Oomycota</taxon>
        <taxon>Saprolegniomycetes</taxon>
        <taxon>Saprolegniales</taxon>
        <taxon>Saprolegniaceae</taxon>
        <taxon>Saprolegnia</taxon>
    </lineage>
</organism>
<dbReference type="Gene3D" id="2.130.10.10">
    <property type="entry name" value="YVTN repeat-like/Quinoprotein amine dehydrogenase"/>
    <property type="match status" value="2"/>
</dbReference>
<dbReference type="STRING" id="1156394.T0QYA3"/>
<feature type="repeat" description="WD" evidence="3">
    <location>
        <begin position="62"/>
        <end position="103"/>
    </location>
</feature>